<dbReference type="Pfam" id="PF00226">
    <property type="entry name" value="DnaJ"/>
    <property type="match status" value="1"/>
</dbReference>
<sequence length="476" mass="53212">MKKIQFLCITFCLLLPDASTAFVEDHYEVLGISRNATQSEVKKAFRRLSLQYHPDKNSSPDAAQKFGRIAEAYEVLSDPKRRAEYDDSIEIMIIDLTSDFFGFLQHSWKIIQHFWSDLQEALQVPFRDVLCMGFDVSMFEYSVVVFRSLLGTFGDDEDEPTVILEQQHPGLALTEAVSQQWLQQHLCSSDNGEQSWALLAETALISAAAVACLYLSGSTIFFIGVAYTLVLANIPMEMLPLKRKGAYVELAEWAVDIQLPTVLALGYLMFLQSAIVVLASIPLHVLHRFALGSSLMAAVSWAMSAALLTLWAPLQVANWLGLSTAQCATTGAAVLLGCCCPLDALKRPLRRVARGFASLWLWLPLTCAKLAEGFALLPFGMAPFTEHPYWMHWLRWLSYVVFFQAPSWVLQKWGVLIYYFVVSCLFYLVAALYVETLRTIPVMNGLLVNFCAALTLWIVRSLGERSASTCVDKPSG</sequence>
<feature type="transmembrane region" description="Helical" evidence="2">
    <location>
        <begin position="417"/>
        <end position="434"/>
    </location>
</feature>
<keyword evidence="3" id="KW-0732">Signal</keyword>
<dbReference type="Gene3D" id="1.10.287.110">
    <property type="entry name" value="DnaJ domain"/>
    <property type="match status" value="1"/>
</dbReference>
<dbReference type="GO" id="GO:0051087">
    <property type="term" value="F:protein-folding chaperone binding"/>
    <property type="evidence" value="ECO:0007669"/>
    <property type="project" value="TreeGrafter"/>
</dbReference>
<feature type="transmembrane region" description="Helical" evidence="2">
    <location>
        <begin position="295"/>
        <end position="314"/>
    </location>
</feature>
<dbReference type="SMART" id="SM00271">
    <property type="entry name" value="DnaJ"/>
    <property type="match status" value="1"/>
</dbReference>
<evidence type="ECO:0000256" key="1">
    <source>
        <dbReference type="ARBA" id="ARBA00023186"/>
    </source>
</evidence>
<feature type="transmembrane region" description="Helical" evidence="2">
    <location>
        <begin position="220"/>
        <end position="241"/>
    </location>
</feature>
<proteinExistence type="predicted"/>
<dbReference type="InterPro" id="IPR036869">
    <property type="entry name" value="J_dom_sf"/>
</dbReference>
<name>A0A061QZJ7_9CHLO</name>
<evidence type="ECO:0000313" key="5">
    <source>
        <dbReference type="EMBL" id="JAC63890.1"/>
    </source>
</evidence>
<evidence type="ECO:0000259" key="4">
    <source>
        <dbReference type="PROSITE" id="PS50076"/>
    </source>
</evidence>
<organism evidence="5">
    <name type="scientific">Tetraselmis sp. GSL018</name>
    <dbReference type="NCBI Taxonomy" id="582737"/>
    <lineage>
        <taxon>Eukaryota</taxon>
        <taxon>Viridiplantae</taxon>
        <taxon>Chlorophyta</taxon>
        <taxon>core chlorophytes</taxon>
        <taxon>Chlorodendrophyceae</taxon>
        <taxon>Chlorodendrales</taxon>
        <taxon>Chlorodendraceae</taxon>
        <taxon>Tetraselmis</taxon>
    </lineage>
</organism>
<feature type="chain" id="PRO_5030002137" evidence="3">
    <location>
        <begin position="22"/>
        <end position="476"/>
    </location>
</feature>
<dbReference type="EMBL" id="GBEZ01022974">
    <property type="protein sequence ID" value="JAC63890.1"/>
    <property type="molecule type" value="Transcribed_RNA"/>
</dbReference>
<dbReference type="GO" id="GO:0036503">
    <property type="term" value="P:ERAD pathway"/>
    <property type="evidence" value="ECO:0007669"/>
    <property type="project" value="TreeGrafter"/>
</dbReference>
<dbReference type="AlphaFoldDB" id="A0A061QZJ7"/>
<evidence type="ECO:0000256" key="2">
    <source>
        <dbReference type="SAM" id="Phobius"/>
    </source>
</evidence>
<feature type="transmembrane region" description="Helical" evidence="2">
    <location>
        <begin position="320"/>
        <end position="345"/>
    </location>
</feature>
<accession>A0A061QZJ7</accession>
<feature type="transmembrane region" description="Helical" evidence="2">
    <location>
        <begin position="357"/>
        <end position="381"/>
    </location>
</feature>
<keyword evidence="2" id="KW-0472">Membrane</keyword>
<reference evidence="5" key="1">
    <citation type="submission" date="2014-05" db="EMBL/GenBank/DDBJ databases">
        <title>The transcriptome of the halophilic microalga Tetraselmis sp. GSL018 isolated from the Great Salt Lake, Utah.</title>
        <authorList>
            <person name="Jinkerson R.E."/>
            <person name="D'Adamo S."/>
            <person name="Posewitz M.C."/>
        </authorList>
    </citation>
    <scope>NUCLEOTIDE SEQUENCE</scope>
    <source>
        <strain evidence="5">GSL018</strain>
    </source>
</reference>
<feature type="domain" description="J" evidence="4">
    <location>
        <begin position="25"/>
        <end position="89"/>
    </location>
</feature>
<feature type="transmembrane region" description="Helical" evidence="2">
    <location>
        <begin position="261"/>
        <end position="283"/>
    </location>
</feature>
<dbReference type="PANTHER" id="PTHR44360">
    <property type="entry name" value="DNAJ HOMOLOG SUBFAMILY B MEMBER 9"/>
    <property type="match status" value="1"/>
</dbReference>
<protein>
    <submittedName>
        <fullName evidence="5">DnaJ homolog subfamily B member 9</fullName>
    </submittedName>
</protein>
<keyword evidence="1" id="KW-0143">Chaperone</keyword>
<feature type="signal peptide" evidence="3">
    <location>
        <begin position="1"/>
        <end position="21"/>
    </location>
</feature>
<dbReference type="PROSITE" id="PS50076">
    <property type="entry name" value="DNAJ_2"/>
    <property type="match status" value="1"/>
</dbReference>
<evidence type="ECO:0000256" key="3">
    <source>
        <dbReference type="SAM" id="SignalP"/>
    </source>
</evidence>
<dbReference type="GO" id="GO:0005783">
    <property type="term" value="C:endoplasmic reticulum"/>
    <property type="evidence" value="ECO:0007669"/>
    <property type="project" value="TreeGrafter"/>
</dbReference>
<dbReference type="InterPro" id="IPR051948">
    <property type="entry name" value="Hsp70_co-chaperone_J-domain"/>
</dbReference>
<dbReference type="SUPFAM" id="SSF46565">
    <property type="entry name" value="Chaperone J-domain"/>
    <property type="match status" value="1"/>
</dbReference>
<dbReference type="InterPro" id="IPR001623">
    <property type="entry name" value="DnaJ_domain"/>
</dbReference>
<dbReference type="PRINTS" id="PR00625">
    <property type="entry name" value="JDOMAIN"/>
</dbReference>
<keyword evidence="2" id="KW-0812">Transmembrane</keyword>
<keyword evidence="2" id="KW-1133">Transmembrane helix</keyword>
<dbReference type="PANTHER" id="PTHR44360:SF1">
    <property type="entry name" value="DNAJ HOMOLOG SUBFAMILY B MEMBER 9"/>
    <property type="match status" value="1"/>
</dbReference>
<gene>
    <name evidence="5" type="primary">DNAJB9</name>
    <name evidence="5" type="ORF">TSPGSL018_19533</name>
</gene>
<dbReference type="GO" id="GO:0051787">
    <property type="term" value="F:misfolded protein binding"/>
    <property type="evidence" value="ECO:0007669"/>
    <property type="project" value="TreeGrafter"/>
</dbReference>
<feature type="transmembrane region" description="Helical" evidence="2">
    <location>
        <begin position="440"/>
        <end position="459"/>
    </location>
</feature>
<dbReference type="CDD" id="cd06257">
    <property type="entry name" value="DnaJ"/>
    <property type="match status" value="1"/>
</dbReference>